<dbReference type="AlphaFoldDB" id="A0A7W6N756"/>
<dbReference type="EMBL" id="JACIDC010000002">
    <property type="protein sequence ID" value="MBB4039120.1"/>
    <property type="molecule type" value="Genomic_DNA"/>
</dbReference>
<dbReference type="Pfam" id="PF01503">
    <property type="entry name" value="PRA-PH"/>
    <property type="match status" value="1"/>
</dbReference>
<reference evidence="1 2" key="1">
    <citation type="submission" date="2020-08" db="EMBL/GenBank/DDBJ databases">
        <title>Genomic Encyclopedia of Type Strains, Phase IV (KMG-IV): sequencing the most valuable type-strain genomes for metagenomic binning, comparative biology and taxonomic classification.</title>
        <authorList>
            <person name="Goeker M."/>
        </authorList>
    </citation>
    <scope>NUCLEOTIDE SEQUENCE [LARGE SCALE GENOMIC DNA]</scope>
    <source>
        <strain evidence="1 2">DSM 15743</strain>
    </source>
</reference>
<dbReference type="GO" id="GO:0016787">
    <property type="term" value="F:hydrolase activity"/>
    <property type="evidence" value="ECO:0007669"/>
    <property type="project" value="UniProtKB-KW"/>
</dbReference>
<dbReference type="InterPro" id="IPR023292">
    <property type="entry name" value="NTP_PyroPHydrolase-like_dom_sf"/>
</dbReference>
<dbReference type="InterPro" id="IPR021130">
    <property type="entry name" value="PRib-ATP_PPHydrolase-like"/>
</dbReference>
<comment type="caution">
    <text evidence="1">The sequence shown here is derived from an EMBL/GenBank/DDBJ whole genome shotgun (WGS) entry which is preliminary data.</text>
</comment>
<organism evidence="1 2">
    <name type="scientific">Microvirga flocculans</name>
    <dbReference type="NCBI Taxonomy" id="217168"/>
    <lineage>
        <taxon>Bacteria</taxon>
        <taxon>Pseudomonadati</taxon>
        <taxon>Pseudomonadota</taxon>
        <taxon>Alphaproteobacteria</taxon>
        <taxon>Hyphomicrobiales</taxon>
        <taxon>Methylobacteriaceae</taxon>
        <taxon>Microvirga</taxon>
    </lineage>
</organism>
<dbReference type="Gene3D" id="1.10.3420.10">
    <property type="entry name" value="putative ntp pyrophosphohydrolase like domain"/>
    <property type="match status" value="1"/>
</dbReference>
<keyword evidence="1" id="KW-0378">Hydrolase</keyword>
<gene>
    <name evidence="1" type="ORF">GGR34_000755</name>
</gene>
<proteinExistence type="predicted"/>
<dbReference type="InterPro" id="IPR033653">
    <property type="entry name" value="NTP-PPase_DR2231-like"/>
</dbReference>
<evidence type="ECO:0000313" key="1">
    <source>
        <dbReference type="EMBL" id="MBB4039120.1"/>
    </source>
</evidence>
<keyword evidence="2" id="KW-1185">Reference proteome</keyword>
<protein>
    <submittedName>
        <fullName evidence="1">Putative HAD superfamily Cof-like phosphohydrolase</fullName>
    </submittedName>
</protein>
<dbReference type="CDD" id="cd11530">
    <property type="entry name" value="NTP-PPase_DR2231_like"/>
    <property type="match status" value="1"/>
</dbReference>
<dbReference type="RefSeq" id="WP_051435017.1">
    <property type="nucleotide sequence ID" value="NZ_JACIDC010000002.1"/>
</dbReference>
<evidence type="ECO:0000313" key="2">
    <source>
        <dbReference type="Proteomes" id="UP000519439"/>
    </source>
</evidence>
<sequence length="179" mass="19360">MTNTDFFVDTQSNVTASFNPAASVAEFIQAFEMPPSVDLWLTLVDEERLELLEAMAIDLTDDTVESLANVLKEAADLLYVSTGLMINLHHFGLAPTDAAADEILMMLTRVVAVVGEDNFAEAFRRVHASNMSKLGDDGKPVRREDGKVLKGPSYAPPVLTDLVVEAYGSTSHAPGYLVG</sequence>
<dbReference type="Proteomes" id="UP000519439">
    <property type="component" value="Unassembled WGS sequence"/>
</dbReference>
<accession>A0A7W6N756</accession>
<name>A0A7W6N756_9HYPH</name>